<dbReference type="SUPFAM" id="SSF81296">
    <property type="entry name" value="E set domains"/>
    <property type="match status" value="1"/>
</dbReference>
<feature type="signal peptide" evidence="7">
    <location>
        <begin position="1"/>
        <end position="21"/>
    </location>
</feature>
<feature type="compositionally biased region" description="Basic and acidic residues" evidence="5">
    <location>
        <begin position="122"/>
        <end position="141"/>
    </location>
</feature>
<feature type="transmembrane region" description="Helical" evidence="6">
    <location>
        <begin position="157"/>
        <end position="176"/>
    </location>
</feature>
<keyword evidence="2" id="KW-0479">Metal-binding</keyword>
<dbReference type="PANTHER" id="PTHR34820:SF4">
    <property type="entry name" value="INNER MEMBRANE PROTEIN YEBZ"/>
    <property type="match status" value="1"/>
</dbReference>
<keyword evidence="6" id="KW-1133">Transmembrane helix</keyword>
<organism evidence="9 10">
    <name type="scientific">Priestia veravalensis</name>
    <dbReference type="NCBI Taxonomy" id="1414648"/>
    <lineage>
        <taxon>Bacteria</taxon>
        <taxon>Bacillati</taxon>
        <taxon>Bacillota</taxon>
        <taxon>Bacilli</taxon>
        <taxon>Bacillales</taxon>
        <taxon>Bacillaceae</taxon>
        <taxon>Priestia</taxon>
    </lineage>
</organism>
<evidence type="ECO:0000256" key="4">
    <source>
        <dbReference type="ARBA" id="ARBA00023008"/>
    </source>
</evidence>
<comment type="subcellular location">
    <subcellularLocation>
        <location evidence="1">Cell envelope</location>
    </subcellularLocation>
</comment>
<dbReference type="GO" id="GO:0046688">
    <property type="term" value="P:response to copper ion"/>
    <property type="evidence" value="ECO:0007669"/>
    <property type="project" value="InterPro"/>
</dbReference>
<dbReference type="GO" id="GO:0030313">
    <property type="term" value="C:cell envelope"/>
    <property type="evidence" value="ECO:0007669"/>
    <property type="project" value="UniProtKB-SubCell"/>
</dbReference>
<name>A0A0V8JQQ3_9BACI</name>
<dbReference type="GO" id="GO:0005886">
    <property type="term" value="C:plasma membrane"/>
    <property type="evidence" value="ECO:0007669"/>
    <property type="project" value="TreeGrafter"/>
</dbReference>
<dbReference type="AlphaFoldDB" id="A0A0V8JQQ3"/>
<dbReference type="GeneID" id="93682803"/>
<reference evidence="9 10" key="1">
    <citation type="submission" date="2015-11" db="EMBL/GenBank/DDBJ databases">
        <title>Bacillus caseinolyticus sp nov.</title>
        <authorList>
            <person name="Dastager S.G."/>
            <person name="Mawlankar R."/>
        </authorList>
    </citation>
    <scope>NUCLEOTIDE SEQUENCE [LARGE SCALE GENOMIC DNA]</scope>
    <source>
        <strain evidence="9 10">SGD-V-76</strain>
    </source>
</reference>
<dbReference type="Gene3D" id="2.60.40.1220">
    <property type="match status" value="1"/>
</dbReference>
<dbReference type="GO" id="GO:0005507">
    <property type="term" value="F:copper ion binding"/>
    <property type="evidence" value="ECO:0007669"/>
    <property type="project" value="InterPro"/>
</dbReference>
<sequence>MRKIMMFLMVMLLALPTVSFAHTHVQTTVPENGATVTSQLTEIKLSFETHIEKVSTLTVTKDGQELSIDSQEVSGHDLIGTFEEPLPNGEYEVKWNIVGEDGHVMEDAISFTVNADQEEVTSENKDTQKESATEEAEKSSSPDEQTEAESTSENSSFFVIMIVAVVIVATALIFVFRKKKG</sequence>
<keyword evidence="4" id="KW-0186">Copper</keyword>
<feature type="chain" id="PRO_5006894110" evidence="7">
    <location>
        <begin position="22"/>
        <end position="181"/>
    </location>
</feature>
<accession>A0A0V8JQQ3</accession>
<keyword evidence="6" id="KW-0812">Transmembrane</keyword>
<proteinExistence type="predicted"/>
<evidence type="ECO:0000256" key="7">
    <source>
        <dbReference type="SAM" id="SignalP"/>
    </source>
</evidence>
<dbReference type="InterPro" id="IPR032694">
    <property type="entry name" value="CopC/D"/>
</dbReference>
<keyword evidence="3 7" id="KW-0732">Signal</keyword>
<feature type="region of interest" description="Disordered" evidence="5">
    <location>
        <begin position="116"/>
        <end position="151"/>
    </location>
</feature>
<dbReference type="EMBL" id="LNQP01000007">
    <property type="protein sequence ID" value="KSU89297.1"/>
    <property type="molecule type" value="Genomic_DNA"/>
</dbReference>
<dbReference type="GO" id="GO:0006825">
    <property type="term" value="P:copper ion transport"/>
    <property type="evidence" value="ECO:0007669"/>
    <property type="project" value="InterPro"/>
</dbReference>
<keyword evidence="10" id="KW-1185">Reference proteome</keyword>
<dbReference type="Pfam" id="PF04234">
    <property type="entry name" value="CopC"/>
    <property type="match status" value="1"/>
</dbReference>
<evidence type="ECO:0000256" key="5">
    <source>
        <dbReference type="SAM" id="MobiDB-lite"/>
    </source>
</evidence>
<dbReference type="RefSeq" id="WP_025911242.1">
    <property type="nucleotide sequence ID" value="NZ_KQ758629.1"/>
</dbReference>
<comment type="caution">
    <text evidence="9">The sequence shown here is derived from an EMBL/GenBank/DDBJ whole genome shotgun (WGS) entry which is preliminary data.</text>
</comment>
<dbReference type="InterPro" id="IPR014755">
    <property type="entry name" value="Cu-Rt/internalin_Ig-like"/>
</dbReference>
<evidence type="ECO:0000256" key="1">
    <source>
        <dbReference type="ARBA" id="ARBA00004196"/>
    </source>
</evidence>
<evidence type="ECO:0000313" key="10">
    <source>
        <dbReference type="Proteomes" id="UP000053681"/>
    </source>
</evidence>
<evidence type="ECO:0000256" key="6">
    <source>
        <dbReference type="SAM" id="Phobius"/>
    </source>
</evidence>
<evidence type="ECO:0000259" key="8">
    <source>
        <dbReference type="Pfam" id="PF04234"/>
    </source>
</evidence>
<dbReference type="PANTHER" id="PTHR34820">
    <property type="entry name" value="INNER MEMBRANE PROTEIN YEBZ"/>
    <property type="match status" value="1"/>
</dbReference>
<keyword evidence="6" id="KW-0472">Membrane</keyword>
<evidence type="ECO:0000313" key="9">
    <source>
        <dbReference type="EMBL" id="KSU89297.1"/>
    </source>
</evidence>
<dbReference type="GO" id="GO:0042597">
    <property type="term" value="C:periplasmic space"/>
    <property type="evidence" value="ECO:0007669"/>
    <property type="project" value="InterPro"/>
</dbReference>
<gene>
    <name evidence="9" type="ORF">AS180_03135</name>
</gene>
<dbReference type="InterPro" id="IPR014756">
    <property type="entry name" value="Ig_E-set"/>
</dbReference>
<dbReference type="InterPro" id="IPR007348">
    <property type="entry name" value="CopC_dom"/>
</dbReference>
<evidence type="ECO:0000256" key="2">
    <source>
        <dbReference type="ARBA" id="ARBA00022723"/>
    </source>
</evidence>
<evidence type="ECO:0000256" key="3">
    <source>
        <dbReference type="ARBA" id="ARBA00022729"/>
    </source>
</evidence>
<dbReference type="Proteomes" id="UP000053681">
    <property type="component" value="Unassembled WGS sequence"/>
</dbReference>
<feature type="domain" description="CopC" evidence="8">
    <location>
        <begin position="22"/>
        <end position="113"/>
    </location>
</feature>
<protein>
    <submittedName>
        <fullName evidence="9">Copper resistance protein</fullName>
    </submittedName>
</protein>